<keyword evidence="2" id="KW-1185">Reference proteome</keyword>
<dbReference type="EMBL" id="JBHUKU010000002">
    <property type="protein sequence ID" value="MFD2457445.1"/>
    <property type="molecule type" value="Genomic_DNA"/>
</dbReference>
<evidence type="ECO:0000313" key="1">
    <source>
        <dbReference type="EMBL" id="MFD2457445.1"/>
    </source>
</evidence>
<sequence>MWSTFAVTNDDYAARSAVAKDARRFRARAVRAREHSRRLQLLADHLLHTEPS</sequence>
<comment type="caution">
    <text evidence="1">The sequence shown here is derived from an EMBL/GenBank/DDBJ whole genome shotgun (WGS) entry which is preliminary data.</text>
</comment>
<organism evidence="1 2">
    <name type="scientific">Amycolatopsis samaneae</name>
    <dbReference type="NCBI Taxonomy" id="664691"/>
    <lineage>
        <taxon>Bacteria</taxon>
        <taxon>Bacillati</taxon>
        <taxon>Actinomycetota</taxon>
        <taxon>Actinomycetes</taxon>
        <taxon>Pseudonocardiales</taxon>
        <taxon>Pseudonocardiaceae</taxon>
        <taxon>Amycolatopsis</taxon>
    </lineage>
</organism>
<accession>A0ABW5GAW1</accession>
<dbReference type="Proteomes" id="UP001597419">
    <property type="component" value="Unassembled WGS sequence"/>
</dbReference>
<protein>
    <submittedName>
        <fullName evidence="1">Uncharacterized protein</fullName>
    </submittedName>
</protein>
<gene>
    <name evidence="1" type="ORF">ACFSYJ_02495</name>
</gene>
<proteinExistence type="predicted"/>
<evidence type="ECO:0000313" key="2">
    <source>
        <dbReference type="Proteomes" id="UP001597419"/>
    </source>
</evidence>
<name>A0ABW5GAW1_9PSEU</name>
<reference evidence="2" key="1">
    <citation type="journal article" date="2019" name="Int. J. Syst. Evol. Microbiol.">
        <title>The Global Catalogue of Microorganisms (GCM) 10K type strain sequencing project: providing services to taxonomists for standard genome sequencing and annotation.</title>
        <authorList>
            <consortium name="The Broad Institute Genomics Platform"/>
            <consortium name="The Broad Institute Genome Sequencing Center for Infectious Disease"/>
            <person name="Wu L."/>
            <person name="Ma J."/>
        </authorList>
    </citation>
    <scope>NUCLEOTIDE SEQUENCE [LARGE SCALE GENOMIC DNA]</scope>
    <source>
        <strain evidence="2">CGMCC 4.7643</strain>
    </source>
</reference>
<dbReference type="RefSeq" id="WP_345388760.1">
    <property type="nucleotide sequence ID" value="NZ_BAABHG010000003.1"/>
</dbReference>